<organism evidence="2 3">
    <name type="scientific">Nocardia arthritidis</name>
    <dbReference type="NCBI Taxonomy" id="228602"/>
    <lineage>
        <taxon>Bacteria</taxon>
        <taxon>Bacillati</taxon>
        <taxon>Actinomycetota</taxon>
        <taxon>Actinomycetes</taxon>
        <taxon>Mycobacteriales</taxon>
        <taxon>Nocardiaceae</taxon>
        <taxon>Nocardia</taxon>
    </lineage>
</organism>
<keyword evidence="3" id="KW-1185">Reference proteome</keyword>
<dbReference type="RefSeq" id="WP_238847001.1">
    <property type="nucleotide sequence ID" value="NZ_CP046172.1"/>
</dbReference>
<dbReference type="AlphaFoldDB" id="A0A6G9YUB4"/>
<dbReference type="InterPro" id="IPR023286">
    <property type="entry name" value="ABATE_dom_sf"/>
</dbReference>
<dbReference type="EMBL" id="CP046172">
    <property type="protein sequence ID" value="QIS16740.1"/>
    <property type="molecule type" value="Genomic_DNA"/>
</dbReference>
<name>A0A6G9YUB4_9NOCA</name>
<gene>
    <name evidence="2" type="ORF">F5544_44685</name>
</gene>
<dbReference type="Pfam" id="PF07336">
    <property type="entry name" value="ABATE"/>
    <property type="match status" value="1"/>
</dbReference>
<dbReference type="InterPro" id="IPR021005">
    <property type="entry name" value="Znf_CGNR"/>
</dbReference>
<reference evidence="2 3" key="1">
    <citation type="journal article" date="2019" name="ACS Chem. Biol.">
        <title>Identification and Mobilization of a Cryptic Antibiotic Biosynthesis Gene Locus from a Human-Pathogenic Nocardia Isolate.</title>
        <authorList>
            <person name="Herisse M."/>
            <person name="Ishida K."/>
            <person name="Porter J.L."/>
            <person name="Howden B."/>
            <person name="Hertweck C."/>
            <person name="Stinear T.P."/>
            <person name="Pidot S.J."/>
        </authorList>
    </citation>
    <scope>NUCLEOTIDE SEQUENCE [LARGE SCALE GENOMIC DNA]</scope>
    <source>
        <strain evidence="2 3">AUSMDU00012717</strain>
    </source>
</reference>
<sequence>MELMHTFVSGNLALDFAGTVRGRTTYNEDTLTDPAAFGRWTVAASVLDQAPDCDAPTLDRAIRVREASYRLALAAIRGTAADDADRTVLNAAAGELPTLTLQSDGTLTRTGDANAAISAIARAALELLGTDQRHRIKECGRDECTRLYVDTSRGGSRRWCDMTGCGNRAKSAAFRARHAD</sequence>
<dbReference type="Gene3D" id="1.10.3300.10">
    <property type="entry name" value="Jann2411-like domain"/>
    <property type="match status" value="1"/>
</dbReference>
<evidence type="ECO:0000313" key="3">
    <source>
        <dbReference type="Proteomes" id="UP000503540"/>
    </source>
</evidence>
<protein>
    <recommendedName>
        <fullName evidence="1">Zinc finger CGNR domain-containing protein</fullName>
    </recommendedName>
</protein>
<proteinExistence type="predicted"/>
<dbReference type="Pfam" id="PF11706">
    <property type="entry name" value="zf-CGNR"/>
    <property type="match status" value="1"/>
</dbReference>
<dbReference type="PANTHER" id="PTHR35525">
    <property type="entry name" value="BLL6575 PROTEIN"/>
    <property type="match status" value="1"/>
</dbReference>
<accession>A0A6G9YUB4</accession>
<evidence type="ECO:0000259" key="1">
    <source>
        <dbReference type="Pfam" id="PF11706"/>
    </source>
</evidence>
<dbReference type="Proteomes" id="UP000503540">
    <property type="component" value="Chromosome"/>
</dbReference>
<dbReference type="InterPro" id="IPR010852">
    <property type="entry name" value="ABATE"/>
</dbReference>
<feature type="domain" description="Zinc finger CGNR" evidence="1">
    <location>
        <begin position="135"/>
        <end position="178"/>
    </location>
</feature>
<dbReference type="SUPFAM" id="SSF160904">
    <property type="entry name" value="Jann2411-like"/>
    <property type="match status" value="1"/>
</dbReference>
<dbReference type="KEGG" id="nah:F5544_44685"/>
<dbReference type="PANTHER" id="PTHR35525:SF3">
    <property type="entry name" value="BLL6575 PROTEIN"/>
    <property type="match status" value="1"/>
</dbReference>
<evidence type="ECO:0000313" key="2">
    <source>
        <dbReference type="EMBL" id="QIS16740.1"/>
    </source>
</evidence>